<dbReference type="Gene3D" id="2.40.160.50">
    <property type="entry name" value="membrane protein fhac: a member of the omp85/tpsb transporter family"/>
    <property type="match status" value="1"/>
</dbReference>
<dbReference type="Gene3D" id="3.10.20.310">
    <property type="entry name" value="membrane protein fhac"/>
    <property type="match status" value="1"/>
</dbReference>
<evidence type="ECO:0000313" key="7">
    <source>
        <dbReference type="EMBL" id="MFE4106233.1"/>
    </source>
</evidence>
<keyword evidence="8" id="KW-1185">Reference proteome</keyword>
<dbReference type="RefSeq" id="WP_377963791.1">
    <property type="nucleotide sequence ID" value="NZ_JBHZOL010000057.1"/>
</dbReference>
<dbReference type="InterPro" id="IPR013686">
    <property type="entry name" value="Polypept-transport_assoc_ShlB"/>
</dbReference>
<organism evidence="7 8">
    <name type="scientific">Almyronema epifaneia S1</name>
    <dbReference type="NCBI Taxonomy" id="2991925"/>
    <lineage>
        <taxon>Bacteria</taxon>
        <taxon>Bacillati</taxon>
        <taxon>Cyanobacteriota</taxon>
        <taxon>Cyanophyceae</taxon>
        <taxon>Nodosilineales</taxon>
        <taxon>Nodosilineaceae</taxon>
        <taxon>Almyronema</taxon>
        <taxon>Almyronema epifaneia</taxon>
    </lineage>
</organism>
<evidence type="ECO:0000256" key="3">
    <source>
        <dbReference type="ARBA" id="ARBA00023237"/>
    </source>
</evidence>
<keyword evidence="1" id="KW-0472">Membrane</keyword>
<keyword evidence="2" id="KW-0812">Transmembrane</keyword>
<keyword evidence="1" id="KW-1134">Transmembrane beta strand</keyword>
<reference evidence="7 8" key="1">
    <citation type="submission" date="2024-10" db="EMBL/GenBank/DDBJ databases">
        <authorList>
            <person name="Ratan Roy A."/>
            <person name="Morales Sandoval P.H."/>
            <person name="De Los Santos Villalobos S."/>
            <person name="Chakraborty S."/>
            <person name="Mukherjee J."/>
        </authorList>
    </citation>
    <scope>NUCLEOTIDE SEQUENCE [LARGE SCALE GENOMIC DNA]</scope>
    <source>
        <strain evidence="7 8">S1</strain>
    </source>
</reference>
<dbReference type="Proteomes" id="UP001600165">
    <property type="component" value="Unassembled WGS sequence"/>
</dbReference>
<feature type="compositionally biased region" description="Low complexity" evidence="4">
    <location>
        <begin position="74"/>
        <end position="95"/>
    </location>
</feature>
<keyword evidence="3" id="KW-0998">Cell outer membrane</keyword>
<evidence type="ECO:0000256" key="4">
    <source>
        <dbReference type="SAM" id="MobiDB-lite"/>
    </source>
</evidence>
<protein>
    <submittedName>
        <fullName evidence="7">ShlB/FhaC/HecB family hemolysin secretion/activation protein</fullName>
    </submittedName>
</protein>
<dbReference type="InterPro" id="IPR005565">
    <property type="entry name" value="Hemolysn_activator_HlyB_C"/>
</dbReference>
<name>A0ABW6IDI6_9CYAN</name>
<feature type="region of interest" description="Disordered" evidence="4">
    <location>
        <begin position="63"/>
        <end position="124"/>
    </location>
</feature>
<feature type="compositionally biased region" description="Pro residues" evidence="4">
    <location>
        <begin position="177"/>
        <end position="191"/>
    </location>
</feature>
<evidence type="ECO:0000256" key="2">
    <source>
        <dbReference type="ARBA" id="ARBA00022692"/>
    </source>
</evidence>
<dbReference type="PANTHER" id="PTHR34597">
    <property type="entry name" value="SLR1661 PROTEIN"/>
    <property type="match status" value="1"/>
</dbReference>
<evidence type="ECO:0000259" key="5">
    <source>
        <dbReference type="Pfam" id="PF03865"/>
    </source>
</evidence>
<proteinExistence type="predicted"/>
<feature type="domain" description="Polypeptide-transport-associated ShlB-type" evidence="6">
    <location>
        <begin position="290"/>
        <end position="343"/>
    </location>
</feature>
<feature type="compositionally biased region" description="Low complexity" evidence="4">
    <location>
        <begin position="205"/>
        <end position="215"/>
    </location>
</feature>
<dbReference type="Pfam" id="PF08479">
    <property type="entry name" value="POTRA_2"/>
    <property type="match status" value="1"/>
</dbReference>
<dbReference type="PANTHER" id="PTHR34597:SF1">
    <property type="entry name" value="HEME_HEMOPEXIN TRANSPORTER PROTEIN HUXB"/>
    <property type="match status" value="1"/>
</dbReference>
<accession>A0ABW6IDI6</accession>
<comment type="caution">
    <text evidence="7">The sequence shown here is derived from an EMBL/GenBank/DDBJ whole genome shotgun (WGS) entry which is preliminary data.</text>
</comment>
<evidence type="ECO:0000256" key="1">
    <source>
        <dbReference type="ARBA" id="ARBA00022452"/>
    </source>
</evidence>
<feature type="region of interest" description="Disordered" evidence="4">
    <location>
        <begin position="154"/>
        <end position="215"/>
    </location>
</feature>
<dbReference type="EMBL" id="JBHZOL010000057">
    <property type="protein sequence ID" value="MFE4106233.1"/>
    <property type="molecule type" value="Genomic_DNA"/>
</dbReference>
<dbReference type="InterPro" id="IPR051544">
    <property type="entry name" value="TPS_OM_transporter"/>
</dbReference>
<evidence type="ECO:0000313" key="8">
    <source>
        <dbReference type="Proteomes" id="UP001600165"/>
    </source>
</evidence>
<gene>
    <name evidence="7" type="ORF">ACFVKH_08095</name>
</gene>
<sequence>METAVRPNLLPLPPLNGVAKALSLSALTGTCFLLLTRPVFRWDAAFLTAPAIDERASDRADIPLVVRPQTSPSRPLTADRATATAPPNRAPIAPTSRSPASSDRLEAASGSAPPQPETSDRAPELSRSAIAIAPATTPAQQLAAAPTTLAAAAQQLAPAASPTPPPTLAELSTPPRFTRPPLPLPQEPSPPSAVATAPVLPPLAAPSRPDASDSTAIAPAATAPVTPPDEQAALPEVTEPAEPEGFFVEQFEVLGSSIFSAETLAEVAQAAALRTEALTATASDEIPPAEAINRNLTLSDLVRASDAITDYYVSRGYITSGAFIPAEALAGDTSTIAIQIIEGSLEAVNVTLNPLDPIELSALPSAITQPAADWFRVPSAPVAPSNLPESRFLDNIETLGQLQQSSQAADLASNTLQISYQTWGIDQPYQSLETPAGSPSPTYLAVDSATLTSPFGSPFARSLSNLVMRDWLDPAYSNRYIDVTVDRPLDPGYIGSRLAIAGEAPLNINRVLAGVQVLQINPLIETISTELVTGTRTGTSILNVAATQASSDQVSFTIDNNQSPSVGSLRQTAQVSQGNLSGLGDGLFFGASRTEGSRNFDLSYAVPISPYDTTLRFSFSDSDSEILTEAFSALDIQTDSTLYEVALEQPIFKSPTQQFTLSLIGSYRESQSEFLEGLPFPATGADDDGFTRVAALRFAQDWLQQGETQVFALRSQFSLGLDTLGSTINEDPPDSRFLSWRGRAQFAKLFAPDSLLLVRGDLQLSDRPLVPNEQIGLGGQATVRGYRQNTLLTDNGWLASAELRLPILRIPEIEGLLQVSPFFDIGQGWNHPDNPTDSPDPNLISGAGIGLIWRQGDYLSARLDWGIPITSIDYDIEEGTLQESGIYFSITFTP</sequence>
<evidence type="ECO:0000259" key="6">
    <source>
        <dbReference type="Pfam" id="PF08479"/>
    </source>
</evidence>
<feature type="domain" description="Haemolysin activator HlyB C-terminal" evidence="5">
    <location>
        <begin position="538"/>
        <end position="851"/>
    </location>
</feature>
<dbReference type="Pfam" id="PF03865">
    <property type="entry name" value="ShlB"/>
    <property type="match status" value="1"/>
</dbReference>